<keyword evidence="1" id="KW-0472">Membrane</keyword>
<name>A0AA94JMS5_9FLAO</name>
<organism evidence="2">
    <name type="scientific">Flavobacterium columnare</name>
    <dbReference type="NCBI Taxonomy" id="996"/>
    <lineage>
        <taxon>Bacteria</taxon>
        <taxon>Pseudomonadati</taxon>
        <taxon>Bacteroidota</taxon>
        <taxon>Flavobacteriia</taxon>
        <taxon>Flavobacteriales</taxon>
        <taxon>Flavobacteriaceae</taxon>
        <taxon>Flavobacterium</taxon>
    </lineage>
</organism>
<protein>
    <submittedName>
        <fullName evidence="2">Uncharacterized protein</fullName>
    </submittedName>
</protein>
<evidence type="ECO:0000256" key="1">
    <source>
        <dbReference type="SAM" id="Phobius"/>
    </source>
</evidence>
<feature type="transmembrane region" description="Helical" evidence="1">
    <location>
        <begin position="43"/>
        <end position="59"/>
    </location>
</feature>
<dbReference type="RefSeq" id="WP_060382361.1">
    <property type="nucleotide sequence ID" value="NZ_RWGX02000016.1"/>
</dbReference>
<keyword evidence="1" id="KW-1133">Transmembrane helix</keyword>
<dbReference type="GeneID" id="56895356"/>
<accession>A0AA94JMS5</accession>
<reference evidence="2" key="1">
    <citation type="submission" date="2018-12" db="EMBL/GenBank/DDBJ databases">
        <title>Draft genome sequence of Flaovobacterium columnare BGFS27 isolated from channel catfish in Alabama.</title>
        <authorList>
            <person name="Cai W."/>
            <person name="Arias C."/>
        </authorList>
    </citation>
    <scope>NUCLEOTIDE SEQUENCE [LARGE SCALE GENOMIC DNA]</scope>
    <source>
        <strain evidence="2">BGFS27</strain>
    </source>
</reference>
<sequence>MYRTLGSIFIIVSALISYLDKYVMVYNINFNDNCGYNNSADLVWATSIIIAPLLLIVGANMKPYKISYIFPVYTYATYLFWVFKEDKTDYGWSKIYAIFITLLFIVFMIGISKIKEKERVEKEKIKKKIIFLEKMLDLSYIVINKY</sequence>
<dbReference type="KEGG" id="fcv:AWN65_06150"/>
<feature type="transmembrane region" description="Helical" evidence="1">
    <location>
        <begin position="95"/>
        <end position="114"/>
    </location>
</feature>
<gene>
    <name evidence="2" type="ORF">EJB19_04885</name>
</gene>
<feature type="transmembrane region" description="Helical" evidence="1">
    <location>
        <begin position="66"/>
        <end position="83"/>
    </location>
</feature>
<keyword evidence="1" id="KW-0812">Transmembrane</keyword>
<evidence type="ECO:0000313" key="2">
    <source>
        <dbReference type="EMBL" id="RVU87580.1"/>
    </source>
</evidence>
<dbReference type="AlphaFoldDB" id="A0AA94JMS5"/>
<proteinExistence type="predicted"/>
<dbReference type="EMBL" id="RWGX01000004">
    <property type="protein sequence ID" value="RVU87580.1"/>
    <property type="molecule type" value="Genomic_DNA"/>
</dbReference>
<comment type="caution">
    <text evidence="2">The sequence shown here is derived from an EMBL/GenBank/DDBJ whole genome shotgun (WGS) entry which is preliminary data.</text>
</comment>